<dbReference type="Gene3D" id="1.50.10.10">
    <property type="match status" value="1"/>
</dbReference>
<reference evidence="1 2" key="1">
    <citation type="journal article" date="2014" name="Genome Announc.">
        <title>Draft Genome Sequence of Amycolatopsis lurida NRRL 2430, Producer of the Glycopeptide Family Antibiotic Ristocetin.</title>
        <authorList>
            <person name="Kwun M.J."/>
            <person name="Hong H.J."/>
        </authorList>
    </citation>
    <scope>NUCLEOTIDE SEQUENCE [LARGE SCALE GENOMIC DNA]</scope>
    <source>
        <strain evidence="1 2">NRRL 2430</strain>
    </source>
</reference>
<dbReference type="InterPro" id="IPR012341">
    <property type="entry name" value="6hp_glycosidase-like_sf"/>
</dbReference>
<dbReference type="Proteomes" id="UP000256220">
    <property type="component" value="Unassembled WGS sequence"/>
</dbReference>
<dbReference type="InterPro" id="IPR008928">
    <property type="entry name" value="6-hairpin_glycosidase_sf"/>
</dbReference>
<accession>A0A2P2FTR5</accession>
<dbReference type="GO" id="GO:0005975">
    <property type="term" value="P:carbohydrate metabolic process"/>
    <property type="evidence" value="ECO:0007669"/>
    <property type="project" value="InterPro"/>
</dbReference>
<keyword evidence="2" id="KW-1185">Reference proteome</keyword>
<dbReference type="AlphaFoldDB" id="A0A2P2FTR5"/>
<gene>
    <name evidence="1" type="ORF">BB31_16555</name>
</gene>
<evidence type="ECO:0008006" key="3">
    <source>
        <dbReference type="Google" id="ProtNLM"/>
    </source>
</evidence>
<evidence type="ECO:0000313" key="2">
    <source>
        <dbReference type="Proteomes" id="UP000256220"/>
    </source>
</evidence>
<dbReference type="SUPFAM" id="SSF48208">
    <property type="entry name" value="Six-hairpin glycosidases"/>
    <property type="match status" value="1"/>
</dbReference>
<sequence length="319" mass="34732">MKATAATIAAVQRPDGGIPWETGGHLDPWNHLEAAMGLDVAGFGAEAEAAYDWLVRNQRLDGSWAARYHGGGIDLSTMDTNFTAYVAVGTRHHFLLTGDRAWLDRMWPVVDRAVDAVLRRQQPSGAIPWRDDPGIRLVTGCSSIHHALTQALALASMVGLDRPHWLDAAHRLRAALVGEPRLFAAKPHAMDWYYPVLGSVVTGADASARLAAGWDRFVVPGLGVRCVHHEPWVTGGETAELALTLAARGDRVRASELLACLARLRHDDGSYWTGYQCADGEFWPDERTTWTSGAVLLATAALDGDPATCQVFGEQPREW</sequence>
<name>A0A2P2FTR5_AMYLU</name>
<evidence type="ECO:0000313" key="1">
    <source>
        <dbReference type="EMBL" id="KFU80112.1"/>
    </source>
</evidence>
<dbReference type="EMBL" id="JFBM01000013">
    <property type="protein sequence ID" value="KFU80112.1"/>
    <property type="molecule type" value="Genomic_DNA"/>
</dbReference>
<organism evidence="1 2">
    <name type="scientific">Amycolatopsis lurida NRRL 2430</name>
    <dbReference type="NCBI Taxonomy" id="1460371"/>
    <lineage>
        <taxon>Bacteria</taxon>
        <taxon>Bacillati</taxon>
        <taxon>Actinomycetota</taxon>
        <taxon>Actinomycetes</taxon>
        <taxon>Pseudonocardiales</taxon>
        <taxon>Pseudonocardiaceae</taxon>
        <taxon>Amycolatopsis</taxon>
    </lineage>
</organism>
<protein>
    <recommendedName>
        <fullName evidence="3">Prenyltransferase</fullName>
    </recommendedName>
</protein>
<dbReference type="RefSeq" id="WP_091597255.1">
    <property type="nucleotide sequence ID" value="NZ_JFBM01000013.1"/>
</dbReference>
<proteinExistence type="predicted"/>
<comment type="caution">
    <text evidence="1">The sequence shown here is derived from an EMBL/GenBank/DDBJ whole genome shotgun (WGS) entry which is preliminary data.</text>
</comment>